<name>A0A285X4M9_9FLAO</name>
<keyword evidence="2" id="KW-0812">Transmembrane</keyword>
<evidence type="ECO:0000256" key="2">
    <source>
        <dbReference type="SAM" id="Phobius"/>
    </source>
</evidence>
<dbReference type="RefSeq" id="WP_097056088.1">
    <property type="nucleotide sequence ID" value="NZ_OCMF01000002.1"/>
</dbReference>
<dbReference type="InterPro" id="IPR049712">
    <property type="entry name" value="Poly_export"/>
</dbReference>
<organism evidence="4 5">
    <name type="scientific">Salinimicrobium sediminis</name>
    <dbReference type="NCBI Taxonomy" id="1343891"/>
    <lineage>
        <taxon>Bacteria</taxon>
        <taxon>Pseudomonadati</taxon>
        <taxon>Bacteroidota</taxon>
        <taxon>Flavobacteriia</taxon>
        <taxon>Flavobacteriales</taxon>
        <taxon>Flavobacteriaceae</taxon>
        <taxon>Salinimicrobium</taxon>
    </lineage>
</organism>
<evidence type="ECO:0000256" key="1">
    <source>
        <dbReference type="ARBA" id="ARBA00022729"/>
    </source>
</evidence>
<accession>A0A285X4M9</accession>
<dbReference type="PANTHER" id="PTHR33619:SF3">
    <property type="entry name" value="POLYSACCHARIDE EXPORT PROTEIN GFCE-RELATED"/>
    <property type="match status" value="1"/>
</dbReference>
<feature type="transmembrane region" description="Helical" evidence="2">
    <location>
        <begin position="249"/>
        <end position="267"/>
    </location>
</feature>
<dbReference type="AlphaFoldDB" id="A0A285X4M9"/>
<dbReference type="InterPro" id="IPR003715">
    <property type="entry name" value="Poly_export_N"/>
</dbReference>
<evidence type="ECO:0000313" key="5">
    <source>
        <dbReference type="Proteomes" id="UP000219193"/>
    </source>
</evidence>
<dbReference type="Proteomes" id="UP000219193">
    <property type="component" value="Unassembled WGS sequence"/>
</dbReference>
<keyword evidence="5" id="KW-1185">Reference proteome</keyword>
<dbReference type="PANTHER" id="PTHR33619">
    <property type="entry name" value="POLYSACCHARIDE EXPORT PROTEIN GFCE-RELATED"/>
    <property type="match status" value="1"/>
</dbReference>
<dbReference type="OrthoDB" id="662756at2"/>
<dbReference type="GO" id="GO:0015159">
    <property type="term" value="F:polysaccharide transmembrane transporter activity"/>
    <property type="evidence" value="ECO:0007669"/>
    <property type="project" value="InterPro"/>
</dbReference>
<dbReference type="Pfam" id="PF02563">
    <property type="entry name" value="Poly_export"/>
    <property type="match status" value="1"/>
</dbReference>
<reference evidence="5" key="1">
    <citation type="submission" date="2017-09" db="EMBL/GenBank/DDBJ databases">
        <authorList>
            <person name="Varghese N."/>
            <person name="Submissions S."/>
        </authorList>
    </citation>
    <scope>NUCLEOTIDE SEQUENCE [LARGE SCALE GENOMIC DNA]</scope>
    <source>
        <strain evidence="5">CGMCC 1.12641</strain>
    </source>
</reference>
<evidence type="ECO:0000259" key="3">
    <source>
        <dbReference type="Pfam" id="PF02563"/>
    </source>
</evidence>
<gene>
    <name evidence="4" type="ORF">SAMN06296241_1855</name>
</gene>
<dbReference type="EMBL" id="OCMF01000002">
    <property type="protein sequence ID" value="SOC80307.1"/>
    <property type="molecule type" value="Genomic_DNA"/>
</dbReference>
<keyword evidence="1" id="KW-0732">Signal</keyword>
<evidence type="ECO:0000313" key="4">
    <source>
        <dbReference type="EMBL" id="SOC80307.1"/>
    </source>
</evidence>
<sequence length="269" mass="30304">MVKYNPLEYIPKQSFFLKSFLLLFGVVLISSCSTRKEIVYFQDYERLPNMAAPEDFVAKIEINDVLRVDVSSMDEELAAPFQLNLNNQSAGGGGGGQNAAMTGYLVNSEGYINFPVLGEIYVEGKSREELEEELTTVLREKYLKDAVVRVRIVNFKVTVMGETGSSVIDVVDERISVPQAIAMSGDISYDGKRDNILVIRQVDDRLTYETLDLTSVDIFQNPYYYLKQNDIVYVEPTYRKVKSAGFITSWQGLVSIVTTAFSIIVLFSR</sequence>
<dbReference type="Gene3D" id="3.30.1950.10">
    <property type="entry name" value="wza like domain"/>
    <property type="match status" value="1"/>
</dbReference>
<protein>
    <submittedName>
        <fullName evidence="4">Polysaccharide export outer membrane protein</fullName>
    </submittedName>
</protein>
<dbReference type="PROSITE" id="PS51257">
    <property type="entry name" value="PROKAR_LIPOPROTEIN"/>
    <property type="match status" value="1"/>
</dbReference>
<keyword evidence="2" id="KW-0472">Membrane</keyword>
<proteinExistence type="predicted"/>
<feature type="domain" description="Polysaccharide export protein N-terminal" evidence="3">
    <location>
        <begin position="59"/>
        <end position="152"/>
    </location>
</feature>
<keyword evidence="2" id="KW-1133">Transmembrane helix</keyword>